<reference evidence="1 2" key="1">
    <citation type="submission" date="2024-02" db="EMBL/GenBank/DDBJ databases">
        <title>Genome sequence of Aquincola sp. MAHUQ-54.</title>
        <authorList>
            <person name="Huq M.A."/>
        </authorList>
    </citation>
    <scope>NUCLEOTIDE SEQUENCE [LARGE SCALE GENOMIC DNA]</scope>
    <source>
        <strain evidence="1 2">MAHUQ-54</strain>
    </source>
</reference>
<dbReference type="AlphaFoldDB" id="A0AAW9Q1Z0"/>
<evidence type="ECO:0000313" key="1">
    <source>
        <dbReference type="EMBL" id="MEF7612961.1"/>
    </source>
</evidence>
<protein>
    <submittedName>
        <fullName evidence="1">Formylmethanofuran dehydrogenase</fullName>
    </submittedName>
</protein>
<dbReference type="RefSeq" id="WP_332287873.1">
    <property type="nucleotide sequence ID" value="NZ_JAZIBG010000009.1"/>
</dbReference>
<dbReference type="EMBL" id="JAZIBG010000009">
    <property type="protein sequence ID" value="MEF7612961.1"/>
    <property type="molecule type" value="Genomic_DNA"/>
</dbReference>
<accession>A0AAW9Q1Z0</accession>
<evidence type="ECO:0000313" key="2">
    <source>
        <dbReference type="Proteomes" id="UP001336250"/>
    </source>
</evidence>
<dbReference type="Proteomes" id="UP001336250">
    <property type="component" value="Unassembled WGS sequence"/>
</dbReference>
<keyword evidence="2" id="KW-1185">Reference proteome</keyword>
<proteinExistence type="predicted"/>
<organism evidence="1 2">
    <name type="scientific">Aquincola agrisoli</name>
    <dbReference type="NCBI Taxonomy" id="3119538"/>
    <lineage>
        <taxon>Bacteria</taxon>
        <taxon>Pseudomonadati</taxon>
        <taxon>Pseudomonadota</taxon>
        <taxon>Betaproteobacteria</taxon>
        <taxon>Burkholderiales</taxon>
        <taxon>Sphaerotilaceae</taxon>
        <taxon>Aquincola</taxon>
    </lineage>
</organism>
<comment type="caution">
    <text evidence="1">The sequence shown here is derived from an EMBL/GenBank/DDBJ whole genome shotgun (WGS) entry which is preliminary data.</text>
</comment>
<name>A0AAW9Q1Z0_9BURK</name>
<sequence length="400" mass="41013">MTDSWTSPWTCPFCPLLCSTAGVRPGPQLAPAGGSCRRAAGGLARFADTPSAATPRVAGRAATLDEAVAEAARLLAAAGQPLFGGLGTDVAGARALYPLACATGAICDAAGGAVLFEGVRAQQDRGGFTTTIAEVATRADLLLRITPDTDASPADDVRDLLDRCGEPGPELLALPVEAGDLFDTLALLAALAEGRGAVRARAPAALVEVADRLRAARYAVLVYETRRLPAHGGLAIEALQRTVAALNRSTRAAALGLGGGDGAYTVNQVFTWLSGLPLRSRAGPAGLEHEPLRFDARRLLADGAADVLLWLSSFGVLPVPAEAAGVPRIVIGHPEQAASDADDGDAVFIPVSTPGIGSAGHLFRADGSVVLPLRPLYDDTLPTAADVLRRITQALPQGHS</sequence>
<gene>
    <name evidence="1" type="ORF">V4F39_03490</name>
</gene>
<dbReference type="SUPFAM" id="SSF53706">
    <property type="entry name" value="Formate dehydrogenase/DMSO reductase, domains 1-3"/>
    <property type="match status" value="1"/>
</dbReference>